<dbReference type="CTD" id="20320366"/>
<accession>A0A074ZLE5</accession>
<reference evidence="1 2" key="1">
    <citation type="submission" date="2013-11" db="EMBL/GenBank/DDBJ databases">
        <title>Opisthorchis viverrini - life in the bile duct.</title>
        <authorList>
            <person name="Young N.D."/>
            <person name="Nagarajan N."/>
            <person name="Lin S.J."/>
            <person name="Korhonen P.K."/>
            <person name="Jex A.R."/>
            <person name="Hall R.S."/>
            <person name="Safavi-Hemami H."/>
            <person name="Kaewkong W."/>
            <person name="Bertrand D."/>
            <person name="Gao S."/>
            <person name="Seet Q."/>
            <person name="Wongkham S."/>
            <person name="Teh B.T."/>
            <person name="Wongkham C."/>
            <person name="Intapan P.M."/>
            <person name="Maleewong W."/>
            <person name="Yang X."/>
            <person name="Hu M."/>
            <person name="Wang Z."/>
            <person name="Hofmann A."/>
            <person name="Sternberg P.W."/>
            <person name="Tan P."/>
            <person name="Wang J."/>
            <person name="Gasser R.B."/>
        </authorList>
    </citation>
    <scope>NUCLEOTIDE SEQUENCE [LARGE SCALE GENOMIC DNA]</scope>
</reference>
<dbReference type="AlphaFoldDB" id="A0A074ZLE5"/>
<proteinExistence type="predicted"/>
<evidence type="ECO:0000313" key="2">
    <source>
        <dbReference type="Proteomes" id="UP000054324"/>
    </source>
</evidence>
<organism evidence="1 2">
    <name type="scientific">Opisthorchis viverrini</name>
    <name type="common">Southeast Asian liver fluke</name>
    <dbReference type="NCBI Taxonomy" id="6198"/>
    <lineage>
        <taxon>Eukaryota</taxon>
        <taxon>Metazoa</taxon>
        <taxon>Spiralia</taxon>
        <taxon>Lophotrochozoa</taxon>
        <taxon>Platyhelminthes</taxon>
        <taxon>Trematoda</taxon>
        <taxon>Digenea</taxon>
        <taxon>Opisthorchiida</taxon>
        <taxon>Opisthorchiata</taxon>
        <taxon>Opisthorchiidae</taxon>
        <taxon>Opisthorchis</taxon>
    </lineage>
</organism>
<dbReference type="KEGG" id="ovi:T265_06184"/>
<sequence length="120" mass="13188">MELEVHAVSPICWLLSNHGIKLITFTSVTDYESKNQYIFLVYCYAAATDNDDIEDDDDDDYRVFTTYPDQKIVSCGVRSLLRSSASAGGTPSGELGFGVARYASRDLCKISSVGPSPLDF</sequence>
<gene>
    <name evidence="1" type="ORF">T265_06184</name>
</gene>
<keyword evidence="2" id="KW-1185">Reference proteome</keyword>
<dbReference type="RefSeq" id="XP_009169649.1">
    <property type="nucleotide sequence ID" value="XM_009171385.1"/>
</dbReference>
<name>A0A074ZLE5_OPIVI</name>
<evidence type="ECO:0000313" key="1">
    <source>
        <dbReference type="EMBL" id="KER26612.1"/>
    </source>
</evidence>
<dbReference type="GeneID" id="20320366"/>
<protein>
    <submittedName>
        <fullName evidence="1">Uncharacterized protein</fullName>
    </submittedName>
</protein>
<dbReference type="EMBL" id="KL596743">
    <property type="protein sequence ID" value="KER26612.1"/>
    <property type="molecule type" value="Genomic_DNA"/>
</dbReference>
<dbReference type="Proteomes" id="UP000054324">
    <property type="component" value="Unassembled WGS sequence"/>
</dbReference>